<dbReference type="InterPro" id="IPR039426">
    <property type="entry name" value="TonB-dep_rcpt-like"/>
</dbReference>
<evidence type="ECO:0000313" key="19">
    <source>
        <dbReference type="EMBL" id="TCN90549.1"/>
    </source>
</evidence>
<dbReference type="InterPro" id="IPR010105">
    <property type="entry name" value="TonB_sidphr_rcpt"/>
</dbReference>
<evidence type="ECO:0000256" key="9">
    <source>
        <dbReference type="ARBA" id="ARBA00023065"/>
    </source>
</evidence>
<keyword evidence="7 16" id="KW-0732">Signal</keyword>
<dbReference type="Gene3D" id="2.40.170.20">
    <property type="entry name" value="TonB-dependent receptor, beta-barrel domain"/>
    <property type="match status" value="1"/>
</dbReference>
<feature type="domain" description="TonB-dependent receptor plug" evidence="18">
    <location>
        <begin position="63"/>
        <end position="156"/>
    </location>
</feature>
<proteinExistence type="inferred from homology"/>
<evidence type="ECO:0000256" key="11">
    <source>
        <dbReference type="ARBA" id="ARBA00023136"/>
    </source>
</evidence>
<evidence type="ECO:0000256" key="6">
    <source>
        <dbReference type="ARBA" id="ARBA00022692"/>
    </source>
</evidence>
<dbReference type="Proteomes" id="UP000294832">
    <property type="component" value="Unassembled WGS sequence"/>
</dbReference>
<evidence type="ECO:0000259" key="18">
    <source>
        <dbReference type="Pfam" id="PF07715"/>
    </source>
</evidence>
<dbReference type="Pfam" id="PF00593">
    <property type="entry name" value="TonB_dep_Rec_b-barrel"/>
    <property type="match status" value="1"/>
</dbReference>
<protein>
    <submittedName>
        <fullName evidence="19">Iron complex outermembrane receptor protein</fullName>
    </submittedName>
</protein>
<evidence type="ECO:0000256" key="15">
    <source>
        <dbReference type="RuleBase" id="RU003357"/>
    </source>
</evidence>
<keyword evidence="12 19" id="KW-0675">Receptor</keyword>
<dbReference type="RefSeq" id="WP_133037300.1">
    <property type="nucleotide sequence ID" value="NZ_SLWF01000001.1"/>
</dbReference>
<keyword evidence="6 14" id="KW-0812">Transmembrane</keyword>
<dbReference type="InterPro" id="IPR012910">
    <property type="entry name" value="Plug_dom"/>
</dbReference>
<feature type="chain" id="PRO_5020691993" evidence="16">
    <location>
        <begin position="23"/>
        <end position="701"/>
    </location>
</feature>
<dbReference type="GO" id="GO:0038023">
    <property type="term" value="F:signaling receptor activity"/>
    <property type="evidence" value="ECO:0007669"/>
    <property type="project" value="InterPro"/>
</dbReference>
<evidence type="ECO:0000256" key="1">
    <source>
        <dbReference type="ARBA" id="ARBA00004571"/>
    </source>
</evidence>
<dbReference type="GO" id="GO:0015344">
    <property type="term" value="F:siderophore uptake transmembrane transporter activity"/>
    <property type="evidence" value="ECO:0007669"/>
    <property type="project" value="TreeGrafter"/>
</dbReference>
<dbReference type="EMBL" id="SLWF01000001">
    <property type="protein sequence ID" value="TCN90549.1"/>
    <property type="molecule type" value="Genomic_DNA"/>
</dbReference>
<organism evidence="19 20">
    <name type="scientific">Shewanella fodinae</name>
    <dbReference type="NCBI Taxonomy" id="552357"/>
    <lineage>
        <taxon>Bacteria</taxon>
        <taxon>Pseudomonadati</taxon>
        <taxon>Pseudomonadota</taxon>
        <taxon>Gammaproteobacteria</taxon>
        <taxon>Alteromonadales</taxon>
        <taxon>Shewanellaceae</taxon>
        <taxon>Shewanella</taxon>
    </lineage>
</organism>
<dbReference type="PANTHER" id="PTHR32552">
    <property type="entry name" value="FERRICHROME IRON RECEPTOR-RELATED"/>
    <property type="match status" value="1"/>
</dbReference>
<dbReference type="InterPro" id="IPR000531">
    <property type="entry name" value="Beta-barrel_TonB"/>
</dbReference>
<dbReference type="AlphaFoldDB" id="A0A4R2FJN6"/>
<keyword evidence="5" id="KW-0410">Iron transport</keyword>
<keyword evidence="8" id="KW-0408">Iron</keyword>
<keyword evidence="3 14" id="KW-0813">Transport</keyword>
<feature type="signal peptide" evidence="16">
    <location>
        <begin position="1"/>
        <end position="22"/>
    </location>
</feature>
<sequence length="701" mass="78152">MQSPSLISIAVLSALYAIPGVADETTSAATPNTNIERMTVTGRAQSLYRADDGSLATRTNTPIERTPQSIQILPETLIEDQAALEVTDLYRSISGVSQYAYSAVTFRGFHQDEILYDGVRGDPFNGFAIPQLFNIQQVQVLKGPSGAIYGAGSPGGLINYVTKKPAYQHNNSIKLGLGNDDFTSGSVELTGPVTDSGDQRYRLGVYQDHENPYRYNTDVRNRIIDTGYAFDLGDSTTLTLQLTDVKQNYGGARLRGIPADKAGNFLASTRWNSNEKSDFQRLDATVYQARLDQDINSWLSTNVTLRYFENTEVQKYHEPISMDDTDGDGIADWAARQYRNQTRDTKAGSVTGNLVAELGQHTVLLGGDFFRQKEGFYYLRATASGGVLGLSYTDPQYGVTDVANYQQKLNTDSDTTALRYGLYLQDQWRITDDWDVLAGVRLDGFDDKVIDNISASRDDYDDSGFSYRIGSTYKINEHLHPYATWATGFVPQDAASQLSSKGGPFDPEESKLAEAGVRSFWFDNAININLAAYHIVRENILQTDPLDTDKLQALGKVRSRGVELDVLGDLTEHWVLNLSYAYNDTVVKEATSGISRAYSDRFANAPRHQLGLWSRYDIAAINSAIAFGADYVSEQFDQEGGRIKPYTVFDASWQSHWQNWQFQLNIKNLFDKEYAVSGLINRTGLFPGDHRRVYASVTYHF</sequence>
<dbReference type="NCBIfam" id="TIGR01783">
    <property type="entry name" value="TonB-siderophor"/>
    <property type="match status" value="1"/>
</dbReference>
<comment type="similarity">
    <text evidence="2 14 15">Belongs to the TonB-dependent receptor family.</text>
</comment>
<comment type="caution">
    <text evidence="19">The sequence shown here is derived from an EMBL/GenBank/DDBJ whole genome shotgun (WGS) entry which is preliminary data.</text>
</comment>
<evidence type="ECO:0000256" key="2">
    <source>
        <dbReference type="ARBA" id="ARBA00009810"/>
    </source>
</evidence>
<dbReference type="GO" id="GO:0015891">
    <property type="term" value="P:siderophore transport"/>
    <property type="evidence" value="ECO:0007669"/>
    <property type="project" value="InterPro"/>
</dbReference>
<evidence type="ECO:0000256" key="5">
    <source>
        <dbReference type="ARBA" id="ARBA00022496"/>
    </source>
</evidence>
<dbReference type="Pfam" id="PF07715">
    <property type="entry name" value="Plug"/>
    <property type="match status" value="1"/>
</dbReference>
<dbReference type="Gene3D" id="2.170.130.10">
    <property type="entry name" value="TonB-dependent receptor, plug domain"/>
    <property type="match status" value="1"/>
</dbReference>
<evidence type="ECO:0000256" key="7">
    <source>
        <dbReference type="ARBA" id="ARBA00022729"/>
    </source>
</evidence>
<accession>A0A4R2FJN6</accession>
<feature type="domain" description="TonB-dependent receptor-like beta-barrel" evidence="17">
    <location>
        <begin position="238"/>
        <end position="669"/>
    </location>
</feature>
<dbReference type="PANTHER" id="PTHR32552:SF68">
    <property type="entry name" value="FERRICHROME OUTER MEMBRANE TRANSPORTER_PHAGE RECEPTOR"/>
    <property type="match status" value="1"/>
</dbReference>
<evidence type="ECO:0000256" key="12">
    <source>
        <dbReference type="ARBA" id="ARBA00023170"/>
    </source>
</evidence>
<dbReference type="OrthoDB" id="127311at2"/>
<evidence type="ECO:0000256" key="4">
    <source>
        <dbReference type="ARBA" id="ARBA00022452"/>
    </source>
</evidence>
<dbReference type="SUPFAM" id="SSF56935">
    <property type="entry name" value="Porins"/>
    <property type="match status" value="1"/>
</dbReference>
<evidence type="ECO:0000256" key="3">
    <source>
        <dbReference type="ARBA" id="ARBA00022448"/>
    </source>
</evidence>
<evidence type="ECO:0000256" key="16">
    <source>
        <dbReference type="SAM" id="SignalP"/>
    </source>
</evidence>
<keyword evidence="13 14" id="KW-0998">Cell outer membrane</keyword>
<keyword evidence="9" id="KW-0406">Ion transport</keyword>
<evidence type="ECO:0000256" key="14">
    <source>
        <dbReference type="PROSITE-ProRule" id="PRU01360"/>
    </source>
</evidence>
<dbReference type="CDD" id="cd01347">
    <property type="entry name" value="ligand_gated_channel"/>
    <property type="match status" value="1"/>
</dbReference>
<dbReference type="InterPro" id="IPR037066">
    <property type="entry name" value="Plug_dom_sf"/>
</dbReference>
<keyword evidence="10 15" id="KW-0798">TonB box</keyword>
<evidence type="ECO:0000256" key="13">
    <source>
        <dbReference type="ARBA" id="ARBA00023237"/>
    </source>
</evidence>
<dbReference type="InterPro" id="IPR036942">
    <property type="entry name" value="Beta-barrel_TonB_sf"/>
</dbReference>
<evidence type="ECO:0000313" key="20">
    <source>
        <dbReference type="Proteomes" id="UP000294832"/>
    </source>
</evidence>
<name>A0A4R2FJN6_9GAMM</name>
<dbReference type="GO" id="GO:0009279">
    <property type="term" value="C:cell outer membrane"/>
    <property type="evidence" value="ECO:0007669"/>
    <property type="project" value="UniProtKB-SubCell"/>
</dbReference>
<gene>
    <name evidence="19" type="ORF">EDC91_10118</name>
</gene>
<keyword evidence="4 14" id="KW-1134">Transmembrane beta strand</keyword>
<keyword evidence="20" id="KW-1185">Reference proteome</keyword>
<keyword evidence="11 14" id="KW-0472">Membrane</keyword>
<evidence type="ECO:0000256" key="8">
    <source>
        <dbReference type="ARBA" id="ARBA00023004"/>
    </source>
</evidence>
<comment type="subcellular location">
    <subcellularLocation>
        <location evidence="1 14">Cell outer membrane</location>
        <topology evidence="1 14">Multi-pass membrane protein</topology>
    </subcellularLocation>
</comment>
<dbReference type="PROSITE" id="PS52016">
    <property type="entry name" value="TONB_DEPENDENT_REC_3"/>
    <property type="match status" value="1"/>
</dbReference>
<reference evidence="19 20" key="1">
    <citation type="submission" date="2019-03" db="EMBL/GenBank/DDBJ databases">
        <title>Freshwater and sediment microbial communities from various areas in North America, analyzing microbe dynamics in response to fracking.</title>
        <authorList>
            <person name="Lamendella R."/>
        </authorList>
    </citation>
    <scope>NUCLEOTIDE SEQUENCE [LARGE SCALE GENOMIC DNA]</scope>
    <source>
        <strain evidence="19 20">74A</strain>
    </source>
</reference>
<evidence type="ECO:0000256" key="10">
    <source>
        <dbReference type="ARBA" id="ARBA00023077"/>
    </source>
</evidence>
<evidence type="ECO:0000259" key="17">
    <source>
        <dbReference type="Pfam" id="PF00593"/>
    </source>
</evidence>